<evidence type="ECO:0000256" key="2">
    <source>
        <dbReference type="ARBA" id="ARBA00022527"/>
    </source>
</evidence>
<dbReference type="Pfam" id="PF00069">
    <property type="entry name" value="Pkinase"/>
    <property type="match status" value="1"/>
</dbReference>
<dbReference type="PANTHER" id="PTHR24363">
    <property type="entry name" value="SERINE/THREONINE PROTEIN KINASE"/>
    <property type="match status" value="1"/>
</dbReference>
<keyword evidence="11" id="KW-0812">Transmembrane</keyword>
<dbReference type="GO" id="GO:0005524">
    <property type="term" value="F:ATP binding"/>
    <property type="evidence" value="ECO:0007669"/>
    <property type="project" value="UniProtKB-UniRule"/>
</dbReference>
<feature type="region of interest" description="Disordered" evidence="10">
    <location>
        <begin position="486"/>
        <end position="507"/>
    </location>
</feature>
<feature type="binding site" evidence="9">
    <location>
        <position position="544"/>
    </location>
    <ligand>
        <name>ATP</name>
        <dbReference type="ChEBI" id="CHEBI:30616"/>
    </ligand>
</feature>
<reference evidence="13" key="1">
    <citation type="submission" date="2016-09" db="EMBL/GenBank/DDBJ databases">
        <title>Draft genome of thermotolerant cyanobacterium Desertifilum sp. strain IPPAS B-1220.</title>
        <authorList>
            <person name="Sinetova M.A."/>
            <person name="Bolakhan K."/>
            <person name="Zayadan B.K."/>
            <person name="Mironov K.S."/>
            <person name="Ustinova V."/>
            <person name="Kupriyanova E.V."/>
            <person name="Sidorov R.A."/>
            <person name="Skrypnik A.N."/>
            <person name="Gogoleva N.E."/>
            <person name="Gogolev Y.V."/>
            <person name="Los D.A."/>
        </authorList>
    </citation>
    <scope>NUCLEOTIDE SEQUENCE [LARGE SCALE GENOMIC DNA]</scope>
    <source>
        <strain evidence="13">IPPAS B-1220</strain>
    </source>
</reference>
<evidence type="ECO:0000256" key="11">
    <source>
        <dbReference type="SAM" id="Phobius"/>
    </source>
</evidence>
<keyword evidence="3" id="KW-0808">Transferase</keyword>
<dbReference type="AlphaFoldDB" id="A0A1E5QJB1"/>
<keyword evidence="5" id="KW-0418">Kinase</keyword>
<evidence type="ECO:0000259" key="12">
    <source>
        <dbReference type="PROSITE" id="PS50011"/>
    </source>
</evidence>
<dbReference type="PROSITE" id="PS00107">
    <property type="entry name" value="PROTEIN_KINASE_ATP"/>
    <property type="match status" value="1"/>
</dbReference>
<feature type="domain" description="Protein kinase" evidence="12">
    <location>
        <begin position="513"/>
        <end position="779"/>
    </location>
</feature>
<keyword evidence="11" id="KW-1133">Transmembrane helix</keyword>
<evidence type="ECO:0000256" key="1">
    <source>
        <dbReference type="ARBA" id="ARBA00012513"/>
    </source>
</evidence>
<accession>A0A1E5QJB1</accession>
<feature type="transmembrane region" description="Helical" evidence="11">
    <location>
        <begin position="378"/>
        <end position="398"/>
    </location>
</feature>
<dbReference type="InterPro" id="IPR011009">
    <property type="entry name" value="Kinase-like_dom_sf"/>
</dbReference>
<evidence type="ECO:0000256" key="9">
    <source>
        <dbReference type="PROSITE-ProRule" id="PRU10141"/>
    </source>
</evidence>
<protein>
    <recommendedName>
        <fullName evidence="1">non-specific serine/threonine protein kinase</fullName>
        <ecNumber evidence="1">2.7.11.1</ecNumber>
    </recommendedName>
</protein>
<name>A0A1E5QJB1_9CYAN</name>
<comment type="catalytic activity">
    <reaction evidence="8">
        <text>L-seryl-[protein] + ATP = O-phospho-L-seryl-[protein] + ADP + H(+)</text>
        <dbReference type="Rhea" id="RHEA:17989"/>
        <dbReference type="Rhea" id="RHEA-COMP:9863"/>
        <dbReference type="Rhea" id="RHEA-COMP:11604"/>
        <dbReference type="ChEBI" id="CHEBI:15378"/>
        <dbReference type="ChEBI" id="CHEBI:29999"/>
        <dbReference type="ChEBI" id="CHEBI:30616"/>
        <dbReference type="ChEBI" id="CHEBI:83421"/>
        <dbReference type="ChEBI" id="CHEBI:456216"/>
        <dbReference type="EC" id="2.7.11.1"/>
    </reaction>
</comment>
<dbReference type="InterPro" id="IPR000719">
    <property type="entry name" value="Prot_kinase_dom"/>
</dbReference>
<dbReference type="Gene3D" id="1.10.510.10">
    <property type="entry name" value="Transferase(Phosphotransferase) domain 1"/>
    <property type="match status" value="1"/>
</dbReference>
<gene>
    <name evidence="13" type="ORF">BH720_12880</name>
</gene>
<evidence type="ECO:0000256" key="3">
    <source>
        <dbReference type="ARBA" id="ARBA00022679"/>
    </source>
</evidence>
<dbReference type="PROSITE" id="PS50011">
    <property type="entry name" value="PROTEIN_KINASE_DOM"/>
    <property type="match status" value="1"/>
</dbReference>
<evidence type="ECO:0000256" key="5">
    <source>
        <dbReference type="ARBA" id="ARBA00022777"/>
    </source>
</evidence>
<feature type="transmembrane region" description="Helical" evidence="11">
    <location>
        <begin position="405"/>
        <end position="425"/>
    </location>
</feature>
<comment type="catalytic activity">
    <reaction evidence="7">
        <text>L-threonyl-[protein] + ATP = O-phospho-L-threonyl-[protein] + ADP + H(+)</text>
        <dbReference type="Rhea" id="RHEA:46608"/>
        <dbReference type="Rhea" id="RHEA-COMP:11060"/>
        <dbReference type="Rhea" id="RHEA-COMP:11605"/>
        <dbReference type="ChEBI" id="CHEBI:15378"/>
        <dbReference type="ChEBI" id="CHEBI:30013"/>
        <dbReference type="ChEBI" id="CHEBI:30616"/>
        <dbReference type="ChEBI" id="CHEBI:61977"/>
        <dbReference type="ChEBI" id="CHEBI:456216"/>
        <dbReference type="EC" id="2.7.11.1"/>
    </reaction>
</comment>
<dbReference type="InterPro" id="IPR017441">
    <property type="entry name" value="Protein_kinase_ATP_BS"/>
</dbReference>
<dbReference type="Pfam" id="PF05226">
    <property type="entry name" value="CHASE2"/>
    <property type="match status" value="1"/>
</dbReference>
<dbReference type="STRING" id="1781255.BH720_12880"/>
<keyword evidence="6 9" id="KW-0067">ATP-binding</keyword>
<dbReference type="SMART" id="SM00220">
    <property type="entry name" value="S_TKc"/>
    <property type="match status" value="1"/>
</dbReference>
<evidence type="ECO:0000256" key="8">
    <source>
        <dbReference type="ARBA" id="ARBA00048679"/>
    </source>
</evidence>
<keyword evidence="4 9" id="KW-0547">Nucleotide-binding</keyword>
<dbReference type="SUPFAM" id="SSF56112">
    <property type="entry name" value="Protein kinase-like (PK-like)"/>
    <property type="match status" value="1"/>
</dbReference>
<dbReference type="GO" id="GO:0004674">
    <property type="term" value="F:protein serine/threonine kinase activity"/>
    <property type="evidence" value="ECO:0007669"/>
    <property type="project" value="UniProtKB-KW"/>
</dbReference>
<comment type="caution">
    <text evidence="13">The sequence shown here is derived from an EMBL/GenBank/DDBJ whole genome shotgun (WGS) entry which is preliminary data.</text>
</comment>
<dbReference type="CDD" id="cd14014">
    <property type="entry name" value="STKc_PknB_like"/>
    <property type="match status" value="1"/>
</dbReference>
<proteinExistence type="predicted"/>
<dbReference type="Gene3D" id="3.30.200.20">
    <property type="entry name" value="Phosphorylase Kinase, domain 1"/>
    <property type="match status" value="1"/>
</dbReference>
<evidence type="ECO:0000256" key="10">
    <source>
        <dbReference type="SAM" id="MobiDB-lite"/>
    </source>
</evidence>
<evidence type="ECO:0000256" key="6">
    <source>
        <dbReference type="ARBA" id="ARBA00022840"/>
    </source>
</evidence>
<evidence type="ECO:0000256" key="4">
    <source>
        <dbReference type="ARBA" id="ARBA00022741"/>
    </source>
</evidence>
<sequence length="785" mass="87661">MSRFSPKFKSVLSKIASLRTRIPHYQGLANTVKSGQSAILAGAIATGAIIVGRELHLITPVELNAYDAFVRWRTPSEPDPRLLIVAITEADIQAQGRWPLSDESIYQLLDKLDNYQPRVIGLDIYRDIAQEPGREQLLNYLQNSDRAVSICKLSETSDDDDEDIGVAPPPNIPENRLGFSDFALDNDGVVRRTLLLGTPEPQSSCQTPYSFSLQLARHYLAPQNIHASFQNGQLYLGDKAFPQLHSRTGHYQRVDAGGYQILLEYRAPRNVARQVTLTQVLEGQIEPEWVRDRAVLIGVTAPSIDDAFYTPYSATLRQIHRMPGVTLHAQIVSQLLDVVLEDRPLLWDWPEGVELLWVLVWSLSGGVLVLKIQHPFKLVGAIAIALLSLVGINWVLFLQGGRIPLVAPNLGFAIAASGVLIYTTYKTRREHLEIIHRVQAQEDNIALLKTMLEEHTDVAAIAPTVIPNQHNNNYEDATRVWKPGEQAAKASVNDTQRDSPPANRKPGHLGGRYKIMDVLGAGGFGRTYLAEDTQRPGNPQCVIKHLKPARNDIRFLQVARRLFVTEAEILELLGKHDQIPQLLAYFEEQQEFYLVEEYIKGHHLGEELPVDKRLPESQAVELLKGVLEILAFIHEHRVIHRDIKPSNIIRRESDQRLCLIDFGAVKQIQPQWEPETENITVAIGTKGYAPPEQLVGQPRLSSDLYALGMIGIQALTGIAPHQLRQDQETGGVVWRNLAAVGPELAEVIDRMVAYHFSDRFQTAADALQALKKLPPSPTVVSPILS</sequence>
<dbReference type="EMBL" id="MJGC01000061">
    <property type="protein sequence ID" value="OEJ74786.1"/>
    <property type="molecule type" value="Genomic_DNA"/>
</dbReference>
<keyword evidence="11" id="KW-0472">Membrane</keyword>
<evidence type="ECO:0000256" key="7">
    <source>
        <dbReference type="ARBA" id="ARBA00047899"/>
    </source>
</evidence>
<organism evidence="13">
    <name type="scientific">Desertifilum tharense IPPAS B-1220</name>
    <dbReference type="NCBI Taxonomy" id="1781255"/>
    <lineage>
        <taxon>Bacteria</taxon>
        <taxon>Bacillati</taxon>
        <taxon>Cyanobacteriota</taxon>
        <taxon>Cyanophyceae</taxon>
        <taxon>Desertifilales</taxon>
        <taxon>Desertifilaceae</taxon>
        <taxon>Desertifilum</taxon>
    </lineage>
</organism>
<dbReference type="EC" id="2.7.11.1" evidence="1"/>
<dbReference type="InterPro" id="IPR007890">
    <property type="entry name" value="CHASE2"/>
</dbReference>
<keyword evidence="2" id="KW-0723">Serine/threonine-protein kinase</keyword>
<dbReference type="PANTHER" id="PTHR24363:SF0">
    <property type="entry name" value="SERINE_THREONINE KINASE LIKE DOMAIN CONTAINING 1"/>
    <property type="match status" value="1"/>
</dbReference>
<dbReference type="SMART" id="SM01080">
    <property type="entry name" value="CHASE2"/>
    <property type="match status" value="1"/>
</dbReference>
<evidence type="ECO:0000313" key="13">
    <source>
        <dbReference type="EMBL" id="OEJ74786.1"/>
    </source>
</evidence>